<dbReference type="Proteomes" id="UP000472265">
    <property type="component" value="Chromosome 9"/>
</dbReference>
<evidence type="ECO:0000256" key="13">
    <source>
        <dbReference type="SAM" id="Phobius"/>
    </source>
</evidence>
<accession>A0A671VYT7</accession>
<name>A0A671VYT7_SPAAU</name>
<dbReference type="PRINTS" id="PR00245">
    <property type="entry name" value="OLFACTORYR"/>
</dbReference>
<dbReference type="InterPro" id="IPR000725">
    <property type="entry name" value="Olfact_rcpt"/>
</dbReference>
<evidence type="ECO:0000256" key="3">
    <source>
        <dbReference type="ARBA" id="ARBA00022606"/>
    </source>
</evidence>
<dbReference type="InterPro" id="IPR000276">
    <property type="entry name" value="GPCR_Rhodpsn"/>
</dbReference>
<keyword evidence="8 13" id="KW-0472">Membrane</keyword>
<dbReference type="PROSITE" id="PS00237">
    <property type="entry name" value="G_PROTEIN_RECEP_F1_1"/>
    <property type="match status" value="1"/>
</dbReference>
<keyword evidence="16" id="KW-1185">Reference proteome</keyword>
<evidence type="ECO:0000256" key="2">
    <source>
        <dbReference type="ARBA" id="ARBA00022475"/>
    </source>
</evidence>
<evidence type="ECO:0000256" key="8">
    <source>
        <dbReference type="ARBA" id="ARBA00023136"/>
    </source>
</evidence>
<evidence type="ECO:0000256" key="9">
    <source>
        <dbReference type="ARBA" id="ARBA00023157"/>
    </source>
</evidence>
<organism evidence="15 16">
    <name type="scientific">Sparus aurata</name>
    <name type="common">Gilthead sea bream</name>
    <dbReference type="NCBI Taxonomy" id="8175"/>
    <lineage>
        <taxon>Eukaryota</taxon>
        <taxon>Metazoa</taxon>
        <taxon>Chordata</taxon>
        <taxon>Craniata</taxon>
        <taxon>Vertebrata</taxon>
        <taxon>Euteleostomi</taxon>
        <taxon>Actinopterygii</taxon>
        <taxon>Neopterygii</taxon>
        <taxon>Teleostei</taxon>
        <taxon>Neoteleostei</taxon>
        <taxon>Acanthomorphata</taxon>
        <taxon>Eupercaria</taxon>
        <taxon>Spariformes</taxon>
        <taxon>Sparidae</taxon>
        <taxon>Sparus</taxon>
    </lineage>
</organism>
<dbReference type="GO" id="GO:0005886">
    <property type="term" value="C:plasma membrane"/>
    <property type="evidence" value="ECO:0007669"/>
    <property type="project" value="UniProtKB-SubCell"/>
</dbReference>
<sequence length="337" mass="38986">YVTSLHVIRKIQKYKGFPNMMDNVSVMTTFFLSGLHETMNYQRVLFFVTLLCYCLILLVNITLIVTIIMDKNLHEPMYILLCAICMNALYGTAGFYPKFLWDLLSPVHVISYSGCLIQAQVMYSFACADLFILSVMAYDRYVAICRPLEYHSVMSKQRVIKLVCYSWMTPFCMMGINVFLTSRLKLCSPYIAKLFCVNWIIVKLACFPAETTFNSIVAHIIIIIYIFHGLFIVWSYMYLIKTCVNSIENRAKFMQTCVPHLISLLIFLVALLFDVINMRFTSKDFPQAFQNFVGIEFLVIPPLMNPLIYGFKLTKIRNRIAGVIMNRILGVITFKTK</sequence>
<evidence type="ECO:0000259" key="14">
    <source>
        <dbReference type="PROSITE" id="PS50262"/>
    </source>
</evidence>
<reference evidence="15" key="1">
    <citation type="submission" date="2021-04" db="EMBL/GenBank/DDBJ databases">
        <authorList>
            <consortium name="Wellcome Sanger Institute Data Sharing"/>
        </authorList>
    </citation>
    <scope>NUCLEOTIDE SEQUENCE [LARGE SCALE GENOMIC DNA]</scope>
</reference>
<evidence type="ECO:0000256" key="11">
    <source>
        <dbReference type="ARBA" id="ARBA00023180"/>
    </source>
</evidence>
<dbReference type="GO" id="GO:0005549">
    <property type="term" value="F:odorant binding"/>
    <property type="evidence" value="ECO:0007669"/>
    <property type="project" value="TreeGrafter"/>
</dbReference>
<dbReference type="PANTHER" id="PTHR26451:SF871">
    <property type="entry name" value="ODORANT RECEPTOR-RELATED"/>
    <property type="match status" value="1"/>
</dbReference>
<dbReference type="Gene3D" id="1.20.1070.10">
    <property type="entry name" value="Rhodopsin 7-helix transmembrane proteins"/>
    <property type="match status" value="1"/>
</dbReference>
<keyword evidence="9" id="KW-1015">Disulfide bond</keyword>
<keyword evidence="3" id="KW-0716">Sensory transduction</keyword>
<keyword evidence="6 13" id="KW-1133">Transmembrane helix</keyword>
<dbReference type="OMA" id="WSTTFCI"/>
<dbReference type="InterPro" id="IPR017452">
    <property type="entry name" value="GPCR_Rhodpsn_7TM"/>
</dbReference>
<evidence type="ECO:0000256" key="12">
    <source>
        <dbReference type="ARBA" id="ARBA00023224"/>
    </source>
</evidence>
<keyword evidence="7" id="KW-0297">G-protein coupled receptor</keyword>
<feature type="transmembrane region" description="Helical" evidence="13">
    <location>
        <begin position="116"/>
        <end position="138"/>
    </location>
</feature>
<evidence type="ECO:0000313" key="16">
    <source>
        <dbReference type="Proteomes" id="UP000472265"/>
    </source>
</evidence>
<feature type="transmembrane region" description="Helical" evidence="13">
    <location>
        <begin position="77"/>
        <end position="96"/>
    </location>
</feature>
<evidence type="ECO:0000256" key="6">
    <source>
        <dbReference type="ARBA" id="ARBA00022989"/>
    </source>
</evidence>
<keyword evidence="12" id="KW-0807">Transducer</keyword>
<protein>
    <submittedName>
        <fullName evidence="15">Olfactory receptor 142-like</fullName>
    </submittedName>
</protein>
<feature type="transmembrane region" description="Helical" evidence="13">
    <location>
        <begin position="292"/>
        <end position="311"/>
    </location>
</feature>
<dbReference type="Ensembl" id="ENSSAUT00010031199.1">
    <property type="protein sequence ID" value="ENSSAUP00010029591.1"/>
    <property type="gene ID" value="ENSSAUG00010012708.1"/>
</dbReference>
<evidence type="ECO:0000256" key="5">
    <source>
        <dbReference type="ARBA" id="ARBA00022725"/>
    </source>
</evidence>
<feature type="transmembrane region" description="Helical" evidence="13">
    <location>
        <begin position="216"/>
        <end position="240"/>
    </location>
</feature>
<evidence type="ECO:0000256" key="1">
    <source>
        <dbReference type="ARBA" id="ARBA00004651"/>
    </source>
</evidence>
<feature type="transmembrane region" description="Helical" evidence="13">
    <location>
        <begin position="261"/>
        <end position="280"/>
    </location>
</feature>
<dbReference type="InParanoid" id="A0A671VYT7"/>
<feature type="transmembrane region" description="Helical" evidence="13">
    <location>
        <begin position="44"/>
        <end position="65"/>
    </location>
</feature>
<proteinExistence type="predicted"/>
<evidence type="ECO:0000256" key="10">
    <source>
        <dbReference type="ARBA" id="ARBA00023170"/>
    </source>
</evidence>
<dbReference type="SUPFAM" id="SSF81321">
    <property type="entry name" value="Family A G protein-coupled receptor-like"/>
    <property type="match status" value="1"/>
</dbReference>
<evidence type="ECO:0000313" key="15">
    <source>
        <dbReference type="Ensembl" id="ENSSAUP00010029591.1"/>
    </source>
</evidence>
<dbReference type="GeneTree" id="ENSGT00950000183023"/>
<reference evidence="15" key="2">
    <citation type="submission" date="2025-08" db="UniProtKB">
        <authorList>
            <consortium name="Ensembl"/>
        </authorList>
    </citation>
    <scope>IDENTIFICATION</scope>
</reference>
<dbReference type="FunFam" id="1.20.1070.10:FF:000024">
    <property type="entry name" value="Olfactory receptor"/>
    <property type="match status" value="1"/>
</dbReference>
<dbReference type="InterPro" id="IPR052921">
    <property type="entry name" value="GPCR1_Superfamily_Member"/>
</dbReference>
<comment type="subcellular location">
    <subcellularLocation>
        <location evidence="1">Cell membrane</location>
        <topology evidence="1">Multi-pass membrane protein</topology>
    </subcellularLocation>
</comment>
<evidence type="ECO:0000256" key="7">
    <source>
        <dbReference type="ARBA" id="ARBA00023040"/>
    </source>
</evidence>
<keyword evidence="4 13" id="KW-0812">Transmembrane</keyword>
<dbReference type="PROSITE" id="PS50262">
    <property type="entry name" value="G_PROTEIN_RECEP_F1_2"/>
    <property type="match status" value="1"/>
</dbReference>
<evidence type="ECO:0000256" key="4">
    <source>
        <dbReference type="ARBA" id="ARBA00022692"/>
    </source>
</evidence>
<keyword evidence="5" id="KW-0552">Olfaction</keyword>
<keyword evidence="11" id="KW-0325">Glycoprotein</keyword>
<keyword evidence="10" id="KW-0675">Receptor</keyword>
<gene>
    <name evidence="15" type="primary">LOC115588719</name>
</gene>
<keyword evidence="2" id="KW-1003">Cell membrane</keyword>
<feature type="transmembrane region" description="Helical" evidence="13">
    <location>
        <begin position="159"/>
        <end position="180"/>
    </location>
</feature>
<dbReference type="PANTHER" id="PTHR26451">
    <property type="entry name" value="G_PROTEIN_RECEP_F1_2 DOMAIN-CONTAINING PROTEIN"/>
    <property type="match status" value="1"/>
</dbReference>
<dbReference type="Pfam" id="PF13853">
    <property type="entry name" value="7tm_4"/>
    <property type="match status" value="1"/>
</dbReference>
<reference evidence="15" key="3">
    <citation type="submission" date="2025-09" db="UniProtKB">
        <authorList>
            <consortium name="Ensembl"/>
        </authorList>
    </citation>
    <scope>IDENTIFICATION</scope>
</reference>
<dbReference type="GO" id="GO:0004984">
    <property type="term" value="F:olfactory receptor activity"/>
    <property type="evidence" value="ECO:0007669"/>
    <property type="project" value="InterPro"/>
</dbReference>
<dbReference type="GO" id="GO:0004930">
    <property type="term" value="F:G protein-coupled receptor activity"/>
    <property type="evidence" value="ECO:0007669"/>
    <property type="project" value="UniProtKB-KW"/>
</dbReference>
<dbReference type="AlphaFoldDB" id="A0A671VYT7"/>
<feature type="domain" description="G-protein coupled receptors family 1 profile" evidence="14">
    <location>
        <begin position="59"/>
        <end position="309"/>
    </location>
</feature>